<dbReference type="PANTHER" id="PTHR34374:SF1">
    <property type="entry name" value="LARGE RIBOSOMAL RNA SUBUNIT ACCUMULATION PROTEIN YCED HOMOLOG 1, CHLOROPLASTIC"/>
    <property type="match status" value="1"/>
</dbReference>
<name>A0A1H2YPD1_9FIRM</name>
<dbReference type="OrthoDB" id="9790372at2"/>
<dbReference type="RefSeq" id="WP_093752695.1">
    <property type="nucleotide sequence ID" value="NZ_FNNG01000006.1"/>
</dbReference>
<reference evidence="1 2" key="1">
    <citation type="submission" date="2016-10" db="EMBL/GenBank/DDBJ databases">
        <authorList>
            <person name="de Groot N.N."/>
        </authorList>
    </citation>
    <scope>NUCLEOTIDE SEQUENCE [LARGE SCALE GENOMIC DNA]</scope>
    <source>
        <strain evidence="1 2">DSM 23310</strain>
    </source>
</reference>
<proteinExistence type="predicted"/>
<evidence type="ECO:0008006" key="3">
    <source>
        <dbReference type="Google" id="ProtNLM"/>
    </source>
</evidence>
<dbReference type="Proteomes" id="UP000198828">
    <property type="component" value="Unassembled WGS sequence"/>
</dbReference>
<evidence type="ECO:0000313" key="1">
    <source>
        <dbReference type="EMBL" id="SDX06865.1"/>
    </source>
</evidence>
<organism evidence="1 2">
    <name type="scientific">Tepidimicrobium xylanilyticum</name>
    <dbReference type="NCBI Taxonomy" id="1123352"/>
    <lineage>
        <taxon>Bacteria</taxon>
        <taxon>Bacillati</taxon>
        <taxon>Bacillota</taxon>
        <taxon>Tissierellia</taxon>
        <taxon>Tissierellales</taxon>
        <taxon>Tepidimicrobiaceae</taxon>
        <taxon>Tepidimicrobium</taxon>
    </lineage>
</organism>
<sequence>MSIDLSNFRDETVISLSVEGQLNKDSLEFNGRRIRFTEPIKYDGEIYKVGKEKYLHVNINYRYEEVCGRCLEAFSREDKTVLSGKLVEKENEIGLDEDEDLIYYYDERLELAEYVVDAIIVSLPMKPLCHEGCKGLCAKCGANRNKDDCQCVVEDIDPRFAILRDLFPRE</sequence>
<dbReference type="InterPro" id="IPR003772">
    <property type="entry name" value="YceD"/>
</dbReference>
<protein>
    <recommendedName>
        <fullName evidence="3">ACR, COG1399</fullName>
    </recommendedName>
</protein>
<dbReference type="Pfam" id="PF02620">
    <property type="entry name" value="YceD"/>
    <property type="match status" value="1"/>
</dbReference>
<keyword evidence="2" id="KW-1185">Reference proteome</keyword>
<evidence type="ECO:0000313" key="2">
    <source>
        <dbReference type="Proteomes" id="UP000198828"/>
    </source>
</evidence>
<dbReference type="PANTHER" id="PTHR34374">
    <property type="entry name" value="LARGE RIBOSOMAL RNA SUBUNIT ACCUMULATION PROTEIN YCED HOMOLOG 1, CHLOROPLASTIC"/>
    <property type="match status" value="1"/>
</dbReference>
<dbReference type="EMBL" id="FNNG01000006">
    <property type="protein sequence ID" value="SDX06865.1"/>
    <property type="molecule type" value="Genomic_DNA"/>
</dbReference>
<accession>A0A1H2YPD1</accession>
<dbReference type="AlphaFoldDB" id="A0A1H2YPD1"/>
<gene>
    <name evidence="1" type="ORF">SAMN05660923_01676</name>
</gene>